<protein>
    <submittedName>
        <fullName evidence="6">EF-hand domain-containing protein</fullName>
    </submittedName>
</protein>
<sequence length="207" mass="22645">MTRTTLSVLLATAVAATVAGAAIAAPQDGAARPKIDVNQDGVIDRTEAAAHPRLASSFDQLDKNRDGKLDASERPHRKGHGGRHGGHGGGYEGIVKADADGDGRISRTEAGSLRFIGDKFADIDANRDGYIVRSELTKYHERMRPQHEAERAKRAEERFVAADLNKDGKLSRVEVSEKMPRLEKAFAFMDEDRDGFLTRADLAPRKR</sequence>
<dbReference type="Proteomes" id="UP001317822">
    <property type="component" value="Chromosome"/>
</dbReference>
<reference evidence="6 7" key="1">
    <citation type="journal article" date="2023" name="Int. J. Syst. Evol. Microbiol.">
        <title>Physiological and genomic analyses of cobalamin (vitamin B12)-auxotrophy of Lysobacter auxotrophicus sp. nov., a methionine-auxotrophic chitinolytic bacterium isolated from chitin-treated soil.</title>
        <authorList>
            <person name="Saito A."/>
            <person name="Dohra H."/>
            <person name="Hamada M."/>
            <person name="Moriuchi R."/>
            <person name="Kotsuchibashi Y."/>
            <person name="Mori K."/>
        </authorList>
    </citation>
    <scope>NUCLEOTIDE SEQUENCE [LARGE SCALE GENOMIC DNA]</scope>
    <source>
        <strain evidence="6 7">5-21a</strain>
    </source>
</reference>
<evidence type="ECO:0000256" key="3">
    <source>
        <dbReference type="SAM" id="MobiDB-lite"/>
    </source>
</evidence>
<dbReference type="PANTHER" id="PTHR10827:SF98">
    <property type="entry name" value="45 KDA CALCIUM-BINDING PROTEIN"/>
    <property type="match status" value="1"/>
</dbReference>
<name>A0ABN6UM14_9GAMM</name>
<feature type="chain" id="PRO_5045234485" evidence="4">
    <location>
        <begin position="25"/>
        <end position="207"/>
    </location>
</feature>
<feature type="signal peptide" evidence="4">
    <location>
        <begin position="1"/>
        <end position="24"/>
    </location>
</feature>
<keyword evidence="7" id="KW-1185">Reference proteome</keyword>
<feature type="region of interest" description="Disordered" evidence="3">
    <location>
        <begin position="47"/>
        <end position="95"/>
    </location>
</feature>
<proteinExistence type="predicted"/>
<dbReference type="InterPro" id="IPR011992">
    <property type="entry name" value="EF-hand-dom_pair"/>
</dbReference>
<keyword evidence="4" id="KW-0732">Signal</keyword>
<dbReference type="Pfam" id="PF13202">
    <property type="entry name" value="EF-hand_5"/>
    <property type="match status" value="6"/>
</dbReference>
<dbReference type="RefSeq" id="WP_281779280.1">
    <property type="nucleotide sequence ID" value="NZ_AP027041.1"/>
</dbReference>
<evidence type="ECO:0000313" key="7">
    <source>
        <dbReference type="Proteomes" id="UP001317822"/>
    </source>
</evidence>
<evidence type="ECO:0000256" key="2">
    <source>
        <dbReference type="ARBA" id="ARBA00022737"/>
    </source>
</evidence>
<feature type="compositionally biased region" description="Basic residues" evidence="3">
    <location>
        <begin position="75"/>
        <end position="86"/>
    </location>
</feature>
<gene>
    <name evidence="6" type="ORF">LA521A_25400</name>
</gene>
<evidence type="ECO:0000259" key="5">
    <source>
        <dbReference type="PROSITE" id="PS50222"/>
    </source>
</evidence>
<dbReference type="PROSITE" id="PS00018">
    <property type="entry name" value="EF_HAND_1"/>
    <property type="match status" value="1"/>
</dbReference>
<feature type="domain" description="EF-hand" evidence="5">
    <location>
        <begin position="177"/>
        <end position="207"/>
    </location>
</feature>
<evidence type="ECO:0000313" key="6">
    <source>
        <dbReference type="EMBL" id="BDU17339.1"/>
    </source>
</evidence>
<dbReference type="InterPro" id="IPR018247">
    <property type="entry name" value="EF_Hand_1_Ca_BS"/>
</dbReference>
<keyword evidence="1" id="KW-0479">Metal-binding</keyword>
<evidence type="ECO:0000256" key="1">
    <source>
        <dbReference type="ARBA" id="ARBA00022723"/>
    </source>
</evidence>
<dbReference type="PANTHER" id="PTHR10827">
    <property type="entry name" value="RETICULOCALBIN"/>
    <property type="match status" value="1"/>
</dbReference>
<feature type="compositionally biased region" description="Basic and acidic residues" evidence="3">
    <location>
        <begin position="60"/>
        <end position="74"/>
    </location>
</feature>
<accession>A0ABN6UM14</accession>
<keyword evidence="2" id="KW-0677">Repeat</keyword>
<organism evidence="6 7">
    <name type="scientific">Lysobacter auxotrophicus</name>
    <dbReference type="NCBI Taxonomy" id="2992573"/>
    <lineage>
        <taxon>Bacteria</taxon>
        <taxon>Pseudomonadati</taxon>
        <taxon>Pseudomonadota</taxon>
        <taxon>Gammaproteobacteria</taxon>
        <taxon>Lysobacterales</taxon>
        <taxon>Lysobacteraceae</taxon>
        <taxon>Lysobacter</taxon>
    </lineage>
</organism>
<evidence type="ECO:0000256" key="4">
    <source>
        <dbReference type="SAM" id="SignalP"/>
    </source>
</evidence>
<dbReference type="Gene3D" id="1.10.238.10">
    <property type="entry name" value="EF-hand"/>
    <property type="match status" value="3"/>
</dbReference>
<dbReference type="SUPFAM" id="SSF47473">
    <property type="entry name" value="EF-hand"/>
    <property type="match status" value="2"/>
</dbReference>
<dbReference type="InterPro" id="IPR002048">
    <property type="entry name" value="EF_hand_dom"/>
</dbReference>
<dbReference type="PROSITE" id="PS50222">
    <property type="entry name" value="EF_HAND_2"/>
    <property type="match status" value="1"/>
</dbReference>
<dbReference type="EMBL" id="AP027041">
    <property type="protein sequence ID" value="BDU17339.1"/>
    <property type="molecule type" value="Genomic_DNA"/>
</dbReference>